<accession>A0A9P8Y5S6</accession>
<name>A0A9P8Y5S6_9PEZI</name>
<dbReference type="EMBL" id="JAGTJQ010000006">
    <property type="protein sequence ID" value="KAH7029840.1"/>
    <property type="molecule type" value="Genomic_DNA"/>
</dbReference>
<sequence length="744" mass="82757">MAREQRTHIFRLTGIATDNNTGNPDEKLKGYFDLKLAKIDKGTETPSEVQVRQWARLRALRKQLTAFAEPCGPGIFAVAPLPEMRGLVTKSSMRHTDGPVAWAVKTQLVSACPSLTEAVRRLSEGTGLALLRCVGILPKEGDSNKGSDEASQPAGNWAASIHNNMCSIAKDYNIVLPPRSTSTIDQAETNAWLPYEIALPDEPVTVARKTKANPMPMPGCSHWVIWAVSIEMDNGTSIVDKPPATRNYKLTAVYSDSAWAKPQTPKLKSSAPHFAEALSRLLSLVPVSTAKVTFEVDVRCADWSGHVDAEDCGTHAIVNATSMMNGETQARDVPNGVDCLRLRHVFATVISESVRLAAYKELIKESDVVGEESRTTSSGSPATPRSPSPSLAISRRLWTVFTMLLGCLPPAINVVIRLGNSFRGREIAFDQPSSDTPHHQQHHARDVALRWLVALGHRHTEVSTLFIKFESSMWASQQWIGMDGGWTQTTAARVLVHLEQVAHLPTSHRPRPIERQIRFQAQEEAPDAQTVRGPEGQRFRGSEGPAQVRLNDHWIIPVKLDLDRAPATLCSKKARVKTMLGYSYWAAWAVVIEMLHKGTPINGSDDEARTLPPPQQHNATQEEPLASSDDKAGDSSRPRQHRRPGQPQAHQKRPRHHAVEGNDWIDAQRSSPLRCESFIAWTLKQFGEFHGQEIEFVEDEWRLGGEEIQRFRGSKVQRFRGSEVQRFRESETDRCAFSSRKLVL</sequence>
<feature type="compositionally biased region" description="Basic residues" evidence="1">
    <location>
        <begin position="638"/>
        <end position="656"/>
    </location>
</feature>
<feature type="compositionally biased region" description="Basic and acidic residues" evidence="1">
    <location>
        <begin position="628"/>
        <end position="637"/>
    </location>
</feature>
<feature type="region of interest" description="Disordered" evidence="1">
    <location>
        <begin position="603"/>
        <end position="665"/>
    </location>
</feature>
<keyword evidence="3" id="KW-1185">Reference proteome</keyword>
<dbReference type="RefSeq" id="XP_046012128.1">
    <property type="nucleotide sequence ID" value="XM_046156931.1"/>
</dbReference>
<dbReference type="GeneID" id="70186477"/>
<evidence type="ECO:0000313" key="3">
    <source>
        <dbReference type="Proteomes" id="UP000756346"/>
    </source>
</evidence>
<comment type="caution">
    <text evidence="2">The sequence shown here is derived from an EMBL/GenBank/DDBJ whole genome shotgun (WGS) entry which is preliminary data.</text>
</comment>
<evidence type="ECO:0000256" key="1">
    <source>
        <dbReference type="SAM" id="MobiDB-lite"/>
    </source>
</evidence>
<reference evidence="2" key="1">
    <citation type="journal article" date="2021" name="Nat. Commun.">
        <title>Genetic determinants of endophytism in the Arabidopsis root mycobiome.</title>
        <authorList>
            <person name="Mesny F."/>
            <person name="Miyauchi S."/>
            <person name="Thiergart T."/>
            <person name="Pickel B."/>
            <person name="Atanasova L."/>
            <person name="Karlsson M."/>
            <person name="Huettel B."/>
            <person name="Barry K.W."/>
            <person name="Haridas S."/>
            <person name="Chen C."/>
            <person name="Bauer D."/>
            <person name="Andreopoulos W."/>
            <person name="Pangilinan J."/>
            <person name="LaButti K."/>
            <person name="Riley R."/>
            <person name="Lipzen A."/>
            <person name="Clum A."/>
            <person name="Drula E."/>
            <person name="Henrissat B."/>
            <person name="Kohler A."/>
            <person name="Grigoriev I.V."/>
            <person name="Martin F.M."/>
            <person name="Hacquard S."/>
        </authorList>
    </citation>
    <scope>NUCLEOTIDE SEQUENCE</scope>
    <source>
        <strain evidence="2">MPI-CAGE-CH-0230</strain>
    </source>
</reference>
<proteinExistence type="predicted"/>
<feature type="region of interest" description="Disordered" evidence="1">
    <location>
        <begin position="370"/>
        <end position="389"/>
    </location>
</feature>
<organism evidence="2 3">
    <name type="scientific">Microdochium trichocladiopsis</name>
    <dbReference type="NCBI Taxonomy" id="1682393"/>
    <lineage>
        <taxon>Eukaryota</taxon>
        <taxon>Fungi</taxon>
        <taxon>Dikarya</taxon>
        <taxon>Ascomycota</taxon>
        <taxon>Pezizomycotina</taxon>
        <taxon>Sordariomycetes</taxon>
        <taxon>Xylariomycetidae</taxon>
        <taxon>Xylariales</taxon>
        <taxon>Microdochiaceae</taxon>
        <taxon>Microdochium</taxon>
    </lineage>
</organism>
<gene>
    <name evidence="2" type="ORF">B0I36DRAFT_350646</name>
</gene>
<protein>
    <submittedName>
        <fullName evidence="2">Uncharacterized protein</fullName>
    </submittedName>
</protein>
<evidence type="ECO:0000313" key="2">
    <source>
        <dbReference type="EMBL" id="KAH7029840.1"/>
    </source>
</evidence>
<dbReference type="AlphaFoldDB" id="A0A9P8Y5S6"/>
<feature type="region of interest" description="Disordered" evidence="1">
    <location>
        <begin position="522"/>
        <end position="544"/>
    </location>
</feature>
<dbReference type="Proteomes" id="UP000756346">
    <property type="component" value="Unassembled WGS sequence"/>
</dbReference>
<feature type="compositionally biased region" description="Polar residues" evidence="1">
    <location>
        <begin position="375"/>
        <end position="389"/>
    </location>
</feature>